<keyword evidence="1" id="KW-0371">Homeobox</keyword>
<dbReference type="AlphaFoldDB" id="A0A2P2IQH7"/>
<accession>A0A2P2IQH7</accession>
<keyword evidence="1" id="KW-0238">DNA-binding</keyword>
<evidence type="ECO:0000313" key="1">
    <source>
        <dbReference type="EMBL" id="MBW83440.1"/>
    </source>
</evidence>
<reference evidence="1" key="1">
    <citation type="submission" date="2018-02" db="EMBL/GenBank/DDBJ databases">
        <title>Rhizophora mucronata_Transcriptome.</title>
        <authorList>
            <person name="Meera S.P."/>
            <person name="Sreeshan A."/>
            <person name="Augustine A."/>
        </authorList>
    </citation>
    <scope>NUCLEOTIDE SEQUENCE</scope>
    <source>
        <tissue evidence="1">Leaf</tissue>
    </source>
</reference>
<dbReference type="EMBL" id="GGEC01002957">
    <property type="protein sequence ID" value="MBW83440.1"/>
    <property type="molecule type" value="Transcribed_RNA"/>
</dbReference>
<proteinExistence type="predicted"/>
<sequence length="31" mass="3499">MLASLWLLFPTFLLACLPGRLTLEVAILVRK</sequence>
<dbReference type="GO" id="GO:0003677">
    <property type="term" value="F:DNA binding"/>
    <property type="evidence" value="ECO:0007669"/>
    <property type="project" value="UniProtKB-KW"/>
</dbReference>
<name>A0A2P2IQH7_RHIMU</name>
<protein>
    <submittedName>
        <fullName evidence="1">Homeobox-leucine zipper protein MERISTEM L1</fullName>
    </submittedName>
</protein>
<organism evidence="1">
    <name type="scientific">Rhizophora mucronata</name>
    <name type="common">Asiatic mangrove</name>
    <dbReference type="NCBI Taxonomy" id="61149"/>
    <lineage>
        <taxon>Eukaryota</taxon>
        <taxon>Viridiplantae</taxon>
        <taxon>Streptophyta</taxon>
        <taxon>Embryophyta</taxon>
        <taxon>Tracheophyta</taxon>
        <taxon>Spermatophyta</taxon>
        <taxon>Magnoliopsida</taxon>
        <taxon>eudicotyledons</taxon>
        <taxon>Gunneridae</taxon>
        <taxon>Pentapetalae</taxon>
        <taxon>rosids</taxon>
        <taxon>fabids</taxon>
        <taxon>Malpighiales</taxon>
        <taxon>Rhizophoraceae</taxon>
        <taxon>Rhizophora</taxon>
    </lineage>
</organism>